<organism evidence="1 2">
    <name type="scientific">Paenibacillus ehimensis</name>
    <dbReference type="NCBI Taxonomy" id="79264"/>
    <lineage>
        <taxon>Bacteria</taxon>
        <taxon>Bacillati</taxon>
        <taxon>Bacillota</taxon>
        <taxon>Bacilli</taxon>
        <taxon>Bacillales</taxon>
        <taxon>Paenibacillaceae</taxon>
        <taxon>Paenibacillus</taxon>
    </lineage>
</organism>
<protein>
    <submittedName>
        <fullName evidence="1">Uncharacterized protein</fullName>
    </submittedName>
</protein>
<dbReference type="EMBL" id="JAUMKJ010000029">
    <property type="protein sequence ID" value="MDO3679647.1"/>
    <property type="molecule type" value="Genomic_DNA"/>
</dbReference>
<name>A0ABT8VF91_9BACL</name>
<gene>
    <name evidence="1" type="ORF">Q3C12_21785</name>
</gene>
<evidence type="ECO:0000313" key="2">
    <source>
        <dbReference type="Proteomes" id="UP001168883"/>
    </source>
</evidence>
<reference evidence="1" key="1">
    <citation type="submission" date="2023-07" db="EMBL/GenBank/DDBJ databases">
        <authorList>
            <person name="Aktuganov G."/>
            <person name="Boyko T."/>
            <person name="Delegan Y."/>
            <person name="Galimzianova N."/>
            <person name="Gilvanova E."/>
            <person name="Korobov V."/>
            <person name="Kuzmina L."/>
            <person name="Melentiev A."/>
            <person name="Milman P."/>
            <person name="Ryabova A."/>
            <person name="Stupak E."/>
            <person name="Yasakov T."/>
            <person name="Zharikova N."/>
            <person name="Zhurenko E."/>
        </authorList>
    </citation>
    <scope>NUCLEOTIDE SEQUENCE</scope>
    <source>
        <strain evidence="1">IB-739</strain>
    </source>
</reference>
<comment type="caution">
    <text evidence="1">The sequence shown here is derived from an EMBL/GenBank/DDBJ whole genome shotgun (WGS) entry which is preliminary data.</text>
</comment>
<evidence type="ECO:0000313" key="1">
    <source>
        <dbReference type="EMBL" id="MDO3679647.1"/>
    </source>
</evidence>
<dbReference type="RefSeq" id="WP_127486336.1">
    <property type="nucleotide sequence ID" value="NZ_JAUMKJ010000029.1"/>
</dbReference>
<dbReference type="Proteomes" id="UP001168883">
    <property type="component" value="Unassembled WGS sequence"/>
</dbReference>
<keyword evidence="2" id="KW-1185">Reference proteome</keyword>
<sequence length="152" mass="17599">MTEEEAKRLLMLHSFSIDEAIDHPKGQTGFLMSLRPYRGLMEENLHEVMYALYILQKKLGPDAPHLDRDIVTAVWGMCHLSRAWGVHPDGMLRSNRLISDEEVCRLEEWIDMISYAFLNLLEGNAEEAFFEYLESYGAFREPKLEEEGDCDA</sequence>
<proteinExistence type="predicted"/>
<accession>A0ABT8VF91</accession>